<evidence type="ECO:0000256" key="10">
    <source>
        <dbReference type="ARBA" id="ARBA00023136"/>
    </source>
</evidence>
<evidence type="ECO:0000256" key="13">
    <source>
        <dbReference type="SAM" id="Phobius"/>
    </source>
</evidence>
<dbReference type="EC" id="2.7.13.3" evidence="3"/>
<dbReference type="PANTHER" id="PTHR45436">
    <property type="entry name" value="SENSOR HISTIDINE KINASE YKOH"/>
    <property type="match status" value="1"/>
</dbReference>
<dbReference type="RefSeq" id="WP_377931286.1">
    <property type="nucleotide sequence ID" value="NZ_JBHUEA010000001.1"/>
</dbReference>
<dbReference type="EMBL" id="JBHUEA010000001">
    <property type="protein sequence ID" value="MFD1720079.1"/>
    <property type="molecule type" value="Genomic_DNA"/>
</dbReference>
<dbReference type="CDD" id="cd06225">
    <property type="entry name" value="HAMP"/>
    <property type="match status" value="1"/>
</dbReference>
<evidence type="ECO:0000256" key="1">
    <source>
        <dbReference type="ARBA" id="ARBA00000085"/>
    </source>
</evidence>
<keyword evidence="8 13" id="KW-1133">Transmembrane helix</keyword>
<dbReference type="PANTHER" id="PTHR45436:SF5">
    <property type="entry name" value="SENSOR HISTIDINE KINASE TRCS"/>
    <property type="match status" value="1"/>
</dbReference>
<keyword evidence="9" id="KW-0902">Two-component regulatory system</keyword>
<evidence type="ECO:0000313" key="17">
    <source>
        <dbReference type="Proteomes" id="UP001597347"/>
    </source>
</evidence>
<feature type="transmembrane region" description="Helical" evidence="13">
    <location>
        <begin position="213"/>
        <end position="236"/>
    </location>
</feature>
<dbReference type="SUPFAM" id="SSF158472">
    <property type="entry name" value="HAMP domain-like"/>
    <property type="match status" value="1"/>
</dbReference>
<feature type="transmembrane region" description="Helical" evidence="13">
    <location>
        <begin position="41"/>
        <end position="63"/>
    </location>
</feature>
<dbReference type="Pfam" id="PF00512">
    <property type="entry name" value="HisKA"/>
    <property type="match status" value="1"/>
</dbReference>
<dbReference type="InterPro" id="IPR036097">
    <property type="entry name" value="HisK_dim/P_sf"/>
</dbReference>
<evidence type="ECO:0000256" key="2">
    <source>
        <dbReference type="ARBA" id="ARBA00004236"/>
    </source>
</evidence>
<gene>
    <name evidence="16" type="primary">mtrB</name>
    <name evidence="16" type="ORF">ACFSBI_00825</name>
</gene>
<evidence type="ECO:0000259" key="14">
    <source>
        <dbReference type="PROSITE" id="PS50109"/>
    </source>
</evidence>
<dbReference type="PROSITE" id="PS50109">
    <property type="entry name" value="HIS_KIN"/>
    <property type="match status" value="1"/>
</dbReference>
<evidence type="ECO:0000256" key="11">
    <source>
        <dbReference type="ARBA" id="ARBA00035305"/>
    </source>
</evidence>
<dbReference type="GO" id="GO:0016301">
    <property type="term" value="F:kinase activity"/>
    <property type="evidence" value="ECO:0007669"/>
    <property type="project" value="UniProtKB-KW"/>
</dbReference>
<feature type="domain" description="Histidine kinase" evidence="14">
    <location>
        <begin position="301"/>
        <end position="518"/>
    </location>
</feature>
<dbReference type="Gene3D" id="6.10.340.10">
    <property type="match status" value="1"/>
</dbReference>
<dbReference type="InterPro" id="IPR005467">
    <property type="entry name" value="His_kinase_dom"/>
</dbReference>
<comment type="caution">
    <text evidence="16">The sequence shown here is derived from an EMBL/GenBank/DDBJ whole genome shotgun (WGS) entry which is preliminary data.</text>
</comment>
<dbReference type="SMART" id="SM00387">
    <property type="entry name" value="HATPase_c"/>
    <property type="match status" value="1"/>
</dbReference>
<dbReference type="Proteomes" id="UP001597347">
    <property type="component" value="Unassembled WGS sequence"/>
</dbReference>
<comment type="catalytic activity">
    <reaction evidence="1">
        <text>ATP + protein L-histidine = ADP + protein N-phospho-L-histidine.</text>
        <dbReference type="EC" id="2.7.13.3"/>
    </reaction>
</comment>
<name>A0ABW4LA80_9MICO</name>
<evidence type="ECO:0000313" key="16">
    <source>
        <dbReference type="EMBL" id="MFD1720079.1"/>
    </source>
</evidence>
<dbReference type="CDD" id="cd00082">
    <property type="entry name" value="HisKA"/>
    <property type="match status" value="1"/>
</dbReference>
<dbReference type="CDD" id="cd00075">
    <property type="entry name" value="HATPase"/>
    <property type="match status" value="1"/>
</dbReference>
<keyword evidence="7 16" id="KW-0418">Kinase</keyword>
<evidence type="ECO:0000256" key="4">
    <source>
        <dbReference type="ARBA" id="ARBA00022553"/>
    </source>
</evidence>
<dbReference type="PROSITE" id="PS50885">
    <property type="entry name" value="HAMP"/>
    <property type="match status" value="1"/>
</dbReference>
<evidence type="ECO:0000256" key="6">
    <source>
        <dbReference type="ARBA" id="ARBA00022692"/>
    </source>
</evidence>
<organism evidence="16 17">
    <name type="scientific">Amnibacterium endophyticum</name>
    <dbReference type="NCBI Taxonomy" id="2109337"/>
    <lineage>
        <taxon>Bacteria</taxon>
        <taxon>Bacillati</taxon>
        <taxon>Actinomycetota</taxon>
        <taxon>Actinomycetes</taxon>
        <taxon>Micrococcales</taxon>
        <taxon>Microbacteriaceae</taxon>
        <taxon>Amnibacterium</taxon>
    </lineage>
</organism>
<dbReference type="InterPro" id="IPR050428">
    <property type="entry name" value="TCS_sensor_his_kinase"/>
</dbReference>
<feature type="domain" description="HAMP" evidence="15">
    <location>
        <begin position="234"/>
        <end position="286"/>
    </location>
</feature>
<proteinExistence type="predicted"/>
<dbReference type="InterPro" id="IPR003594">
    <property type="entry name" value="HATPase_dom"/>
</dbReference>
<keyword evidence="10 13" id="KW-0472">Membrane</keyword>
<evidence type="ECO:0000256" key="5">
    <source>
        <dbReference type="ARBA" id="ARBA00022679"/>
    </source>
</evidence>
<dbReference type="InterPro" id="IPR036890">
    <property type="entry name" value="HATPase_C_sf"/>
</dbReference>
<keyword evidence="17" id="KW-1185">Reference proteome</keyword>
<evidence type="ECO:0000256" key="8">
    <source>
        <dbReference type="ARBA" id="ARBA00022989"/>
    </source>
</evidence>
<dbReference type="SMART" id="SM00388">
    <property type="entry name" value="HisKA"/>
    <property type="match status" value="1"/>
</dbReference>
<sequence length="549" mass="57984">MSEPRPSTPPTLAAAVAARRARVLLGSPRRLWRRSMRVRTVLITLVLSSVALLAVGTVVSYTIGQGLFNDRRDQVLAESSRAAAAAAQAASATATTLDPSTLTAASRNAVATAQTIARADAYVLYSSTGTLYSSSGTIQVGEGTLPVDSLRAALDRADDGAQLWQSVAIRRGGSVHPGIAVADTLRYGTVQGQLFLVYDLQDVQDTLDVVQRALLIGGLALLVLIAGVVTFVSGLVTAPLKQAAATSEQLAAGRLEQRIPVRGEDAVATLASSFNRMAESLQRQISQLANLSRVQQRFVSDVSHELRTPLTTIRLASDVLYDNRARYDAPTARSAELLRTQVQRFESLLADLLEISRMDARAAEVAGEPASLVDIATETIDALSGLAGETGSRVELVTPGGHAPVDVDARRITRIVRNLLANALEHGEGRPVVVTVDSSADAVALGVRDHGIGMSAEDAGRVFDRFWRADPSRQRRVGGTGLGLAISLEDAMLHGGALEVWSRPGEGANFVLTLPRGDGPTADRPVPLRPDDVGARPSTRTGRTAAVAT</sequence>
<feature type="region of interest" description="Disordered" evidence="12">
    <location>
        <begin position="515"/>
        <end position="549"/>
    </location>
</feature>
<evidence type="ECO:0000256" key="12">
    <source>
        <dbReference type="SAM" id="MobiDB-lite"/>
    </source>
</evidence>
<dbReference type="NCBIfam" id="NF040691">
    <property type="entry name" value="MtrAB_MtrB"/>
    <property type="match status" value="1"/>
</dbReference>
<evidence type="ECO:0000256" key="9">
    <source>
        <dbReference type="ARBA" id="ARBA00023012"/>
    </source>
</evidence>
<keyword evidence="5" id="KW-0808">Transferase</keyword>
<keyword evidence="6 13" id="KW-0812">Transmembrane</keyword>
<protein>
    <recommendedName>
        <fullName evidence="11">Sensor histidine kinase MtrB</fullName>
        <ecNumber evidence="3">2.7.13.3</ecNumber>
    </recommendedName>
</protein>
<reference evidence="17" key="1">
    <citation type="journal article" date="2019" name="Int. J. Syst. Evol. Microbiol.">
        <title>The Global Catalogue of Microorganisms (GCM) 10K type strain sequencing project: providing services to taxonomists for standard genome sequencing and annotation.</title>
        <authorList>
            <consortium name="The Broad Institute Genomics Platform"/>
            <consortium name="The Broad Institute Genome Sequencing Center for Infectious Disease"/>
            <person name="Wu L."/>
            <person name="Ma J."/>
        </authorList>
    </citation>
    <scope>NUCLEOTIDE SEQUENCE [LARGE SCALE GENOMIC DNA]</scope>
    <source>
        <strain evidence="17">CGMCC 1.12471</strain>
    </source>
</reference>
<dbReference type="InterPro" id="IPR047669">
    <property type="entry name" value="MtrAB_MtrB"/>
</dbReference>
<evidence type="ECO:0000259" key="15">
    <source>
        <dbReference type="PROSITE" id="PS50885"/>
    </source>
</evidence>
<dbReference type="InterPro" id="IPR003660">
    <property type="entry name" value="HAMP_dom"/>
</dbReference>
<evidence type="ECO:0000256" key="7">
    <source>
        <dbReference type="ARBA" id="ARBA00022777"/>
    </source>
</evidence>
<evidence type="ECO:0000256" key="3">
    <source>
        <dbReference type="ARBA" id="ARBA00012438"/>
    </source>
</evidence>
<dbReference type="SUPFAM" id="SSF47384">
    <property type="entry name" value="Homodimeric domain of signal transducing histidine kinase"/>
    <property type="match status" value="1"/>
</dbReference>
<dbReference type="Pfam" id="PF00672">
    <property type="entry name" value="HAMP"/>
    <property type="match status" value="1"/>
</dbReference>
<keyword evidence="4" id="KW-0597">Phosphoprotein</keyword>
<dbReference type="Gene3D" id="1.10.287.130">
    <property type="match status" value="1"/>
</dbReference>
<dbReference type="InterPro" id="IPR004358">
    <property type="entry name" value="Sig_transdc_His_kin-like_C"/>
</dbReference>
<dbReference type="Pfam" id="PF02518">
    <property type="entry name" value="HATPase_c"/>
    <property type="match status" value="1"/>
</dbReference>
<dbReference type="Gene3D" id="3.30.565.10">
    <property type="entry name" value="Histidine kinase-like ATPase, C-terminal domain"/>
    <property type="match status" value="1"/>
</dbReference>
<dbReference type="SMART" id="SM00304">
    <property type="entry name" value="HAMP"/>
    <property type="match status" value="1"/>
</dbReference>
<dbReference type="PRINTS" id="PR00344">
    <property type="entry name" value="BCTRLSENSOR"/>
</dbReference>
<accession>A0ABW4LA80</accession>
<dbReference type="InterPro" id="IPR003661">
    <property type="entry name" value="HisK_dim/P_dom"/>
</dbReference>
<dbReference type="SUPFAM" id="SSF55874">
    <property type="entry name" value="ATPase domain of HSP90 chaperone/DNA topoisomerase II/histidine kinase"/>
    <property type="match status" value="1"/>
</dbReference>
<comment type="subcellular location">
    <subcellularLocation>
        <location evidence="2">Cell membrane</location>
    </subcellularLocation>
</comment>